<dbReference type="Proteomes" id="UP001352852">
    <property type="component" value="Unassembled WGS sequence"/>
</dbReference>
<reference evidence="2 3" key="1">
    <citation type="submission" date="2021-06" db="EMBL/GenBank/DDBJ databases">
        <authorList>
            <person name="Palmer J.M."/>
        </authorList>
    </citation>
    <scope>NUCLEOTIDE SEQUENCE [LARGE SCALE GENOMIC DNA]</scope>
    <source>
        <strain evidence="2 3">CL_MEX2019</strain>
        <tissue evidence="2">Muscle</tissue>
    </source>
</reference>
<protein>
    <recommendedName>
        <fullName evidence="1">Transglutaminase C-terminal domain-containing protein</fullName>
    </recommendedName>
</protein>
<feature type="domain" description="Transglutaminase C-terminal" evidence="1">
    <location>
        <begin position="7"/>
        <end position="102"/>
    </location>
</feature>
<organism evidence="2 3">
    <name type="scientific">Characodon lateralis</name>
    <dbReference type="NCBI Taxonomy" id="208331"/>
    <lineage>
        <taxon>Eukaryota</taxon>
        <taxon>Metazoa</taxon>
        <taxon>Chordata</taxon>
        <taxon>Craniata</taxon>
        <taxon>Vertebrata</taxon>
        <taxon>Euteleostomi</taxon>
        <taxon>Actinopterygii</taxon>
        <taxon>Neopterygii</taxon>
        <taxon>Teleostei</taxon>
        <taxon>Neoteleostei</taxon>
        <taxon>Acanthomorphata</taxon>
        <taxon>Ovalentaria</taxon>
        <taxon>Atherinomorphae</taxon>
        <taxon>Cyprinodontiformes</taxon>
        <taxon>Goodeidae</taxon>
        <taxon>Characodon</taxon>
    </lineage>
</organism>
<dbReference type="InterPro" id="IPR013783">
    <property type="entry name" value="Ig-like_fold"/>
</dbReference>
<dbReference type="InterPro" id="IPR050779">
    <property type="entry name" value="Transglutaminase"/>
</dbReference>
<name>A0ABU7DWV4_9TELE</name>
<dbReference type="SUPFAM" id="SSF49309">
    <property type="entry name" value="Transglutaminase, two C-terminal domains"/>
    <property type="match status" value="1"/>
</dbReference>
<dbReference type="InterPro" id="IPR036238">
    <property type="entry name" value="Transglutaminase_C_sf"/>
</dbReference>
<evidence type="ECO:0000313" key="3">
    <source>
        <dbReference type="Proteomes" id="UP001352852"/>
    </source>
</evidence>
<evidence type="ECO:0000259" key="1">
    <source>
        <dbReference type="Pfam" id="PF00927"/>
    </source>
</evidence>
<dbReference type="InterPro" id="IPR008958">
    <property type="entry name" value="Transglutaminase_C"/>
</dbReference>
<dbReference type="Pfam" id="PF00927">
    <property type="entry name" value="Transglut_C"/>
    <property type="match status" value="1"/>
</dbReference>
<proteinExistence type="predicted"/>
<dbReference type="EMBL" id="JAHUTJ010037052">
    <property type="protein sequence ID" value="MED6278971.1"/>
    <property type="molecule type" value="Genomic_DNA"/>
</dbReference>
<sequence>MLKDPPITVNVFDEARVNHEMTVELAFVNPVSEILRDCSLTPSGTGLLQWEELTKLPDLMPNNRVCVKLIIVPHKSGERTLLVGFDRASFKDIKTSCIVNVKP</sequence>
<gene>
    <name evidence="2" type="ORF">CHARACLAT_029705</name>
</gene>
<evidence type="ECO:0000313" key="2">
    <source>
        <dbReference type="EMBL" id="MED6278971.1"/>
    </source>
</evidence>
<dbReference type="PANTHER" id="PTHR11590">
    <property type="entry name" value="PROTEIN-GLUTAMINE GAMMA-GLUTAMYLTRANSFERASE"/>
    <property type="match status" value="1"/>
</dbReference>
<comment type="caution">
    <text evidence="2">The sequence shown here is derived from an EMBL/GenBank/DDBJ whole genome shotgun (WGS) entry which is preliminary data.</text>
</comment>
<accession>A0ABU7DWV4</accession>
<keyword evidence="3" id="KW-1185">Reference proteome</keyword>
<dbReference type="Gene3D" id="2.60.40.10">
    <property type="entry name" value="Immunoglobulins"/>
    <property type="match status" value="1"/>
</dbReference>
<dbReference type="PANTHER" id="PTHR11590:SF81">
    <property type="entry name" value="PROTEIN-GLUTAMINE GAMMA-GLUTAMYLTRANSFERASE K-LIKE ISOFORM X4"/>
    <property type="match status" value="1"/>
</dbReference>